<feature type="domain" description="RCK N-terminal" evidence="7">
    <location>
        <begin position="1"/>
        <end position="121"/>
    </location>
</feature>
<dbReference type="Gene3D" id="3.30.70.1450">
    <property type="entry name" value="Regulator of K+ conductance, C-terminal domain"/>
    <property type="match status" value="2"/>
</dbReference>
<dbReference type="Proteomes" id="UP000045545">
    <property type="component" value="Unassembled WGS sequence"/>
</dbReference>
<dbReference type="AlphaFoldDB" id="A0A0E4C7I3"/>
<gene>
    <name evidence="9" type="ORF">154</name>
</gene>
<evidence type="ECO:0000259" key="8">
    <source>
        <dbReference type="PROSITE" id="PS51202"/>
    </source>
</evidence>
<dbReference type="PRINTS" id="PR00335">
    <property type="entry name" value="KUPTAKETRKA"/>
</dbReference>
<evidence type="ECO:0000256" key="3">
    <source>
        <dbReference type="ARBA" id="ARBA00022538"/>
    </source>
</evidence>
<dbReference type="STRING" id="690567.154"/>
<dbReference type="InterPro" id="IPR006037">
    <property type="entry name" value="RCK_C"/>
</dbReference>
<protein>
    <recommendedName>
        <fullName evidence="1">Trk system potassium uptake protein TrkA</fullName>
    </recommendedName>
</protein>
<dbReference type="Gene3D" id="3.40.50.720">
    <property type="entry name" value="NAD(P)-binding Rossmann-like Domain"/>
    <property type="match status" value="2"/>
</dbReference>
<dbReference type="Pfam" id="PF02080">
    <property type="entry name" value="TrkA_C"/>
    <property type="match status" value="2"/>
</dbReference>
<dbReference type="GO" id="GO:0015079">
    <property type="term" value="F:potassium ion transmembrane transporter activity"/>
    <property type="evidence" value="ECO:0007669"/>
    <property type="project" value="InterPro"/>
</dbReference>
<dbReference type="PROSITE" id="PS51201">
    <property type="entry name" value="RCK_N"/>
    <property type="match status" value="2"/>
</dbReference>
<dbReference type="SUPFAM" id="SSF51735">
    <property type="entry name" value="NAD(P)-binding Rossmann-fold domains"/>
    <property type="match status" value="2"/>
</dbReference>
<reference evidence="9 10" key="1">
    <citation type="submission" date="2015-03" db="EMBL/GenBank/DDBJ databases">
        <authorList>
            <person name="Murphy D."/>
        </authorList>
    </citation>
    <scope>NUCLEOTIDE SEQUENCE [LARGE SCALE GENOMIC DNA]</scope>
    <source>
        <strain evidence="9 10">OL-4</strain>
    </source>
</reference>
<sequence length="451" mass="50042">MKAIIIGAGKVGFSMAELLSSENHDVVVIEQSRERQRIVEESLDVQVVYGSGSSTSVLEYAGVRSADLFLAVTEYDELNMVACLLAKKYGVKSTVARVRNPEYLEVRDFALNEIMGIDLIINPERVTAQEIFRIVRNPEALSVDYFADGKVQMIELELKEGSPLLGKRIKDLDSSVPYNIVSIARKHKMLVPSGEDVFQLGDHINVMAQTLEMREVKKILGFQSRKVDNVTILGGGRTGCYLAQMLEHIRPPIQIKIIEKDLFRARMISEKLDHTLVIHGDGSDYQLLESENVSSSDIFVAVTDDDKINLLCALIARNLGAKKTVCQMKRTDVMPLVNQIGIDAILSPRLITAGAILKYMRAGNIISVTLFGEDRAEMLELLAQPGAKAVGKALKYVRLPMGSVIGAVVREDQVIIPDGNFKINPHDRLMVFSLPKHIRRTEQLFLNGGGR</sequence>
<keyword evidence="6" id="KW-0406">Ion transport</keyword>
<feature type="domain" description="RCK C-terminal" evidence="8">
    <location>
        <begin position="366"/>
        <end position="447"/>
    </location>
</feature>
<evidence type="ECO:0000313" key="9">
    <source>
        <dbReference type="EMBL" id="CFW99504.1"/>
    </source>
</evidence>
<keyword evidence="5" id="KW-0520">NAD</keyword>
<dbReference type="PANTHER" id="PTHR43833">
    <property type="entry name" value="POTASSIUM CHANNEL PROTEIN 2-RELATED-RELATED"/>
    <property type="match status" value="1"/>
</dbReference>
<dbReference type="NCBIfam" id="NF007031">
    <property type="entry name" value="PRK09496.1-2"/>
    <property type="match status" value="1"/>
</dbReference>
<dbReference type="InterPro" id="IPR003148">
    <property type="entry name" value="RCK_N"/>
</dbReference>
<evidence type="ECO:0000313" key="10">
    <source>
        <dbReference type="Proteomes" id="UP000045545"/>
    </source>
</evidence>
<dbReference type="InterPro" id="IPR036291">
    <property type="entry name" value="NAD(P)-bd_dom_sf"/>
</dbReference>
<organism evidence="9 10">
    <name type="scientific">Syntrophomonas zehnderi OL-4</name>
    <dbReference type="NCBI Taxonomy" id="690567"/>
    <lineage>
        <taxon>Bacteria</taxon>
        <taxon>Bacillati</taxon>
        <taxon>Bacillota</taxon>
        <taxon>Clostridia</taxon>
        <taxon>Eubacteriales</taxon>
        <taxon>Syntrophomonadaceae</taxon>
        <taxon>Syntrophomonas</taxon>
    </lineage>
</organism>
<dbReference type="InterPro" id="IPR006036">
    <property type="entry name" value="K_uptake_TrkA"/>
</dbReference>
<evidence type="ECO:0000256" key="5">
    <source>
        <dbReference type="ARBA" id="ARBA00023027"/>
    </source>
</evidence>
<evidence type="ECO:0000256" key="1">
    <source>
        <dbReference type="ARBA" id="ARBA00017378"/>
    </source>
</evidence>
<dbReference type="NCBIfam" id="NF007039">
    <property type="entry name" value="PRK09496.3-2"/>
    <property type="match status" value="1"/>
</dbReference>
<dbReference type="InterPro" id="IPR050721">
    <property type="entry name" value="Trk_Ktr_HKT_K-transport"/>
</dbReference>
<keyword evidence="2" id="KW-0813">Transport</keyword>
<dbReference type="PANTHER" id="PTHR43833:SF5">
    <property type="entry name" value="TRK SYSTEM POTASSIUM UPTAKE PROTEIN TRKA"/>
    <property type="match status" value="1"/>
</dbReference>
<evidence type="ECO:0000256" key="4">
    <source>
        <dbReference type="ARBA" id="ARBA00022958"/>
    </source>
</evidence>
<dbReference type="RefSeq" id="WP_046494749.1">
    <property type="nucleotide sequence ID" value="NZ_CGIH01000004.1"/>
</dbReference>
<dbReference type="OrthoDB" id="9775180at2"/>
<dbReference type="PROSITE" id="PS51202">
    <property type="entry name" value="RCK_C"/>
    <property type="match status" value="2"/>
</dbReference>
<dbReference type="GO" id="GO:0005886">
    <property type="term" value="C:plasma membrane"/>
    <property type="evidence" value="ECO:0007669"/>
    <property type="project" value="InterPro"/>
</dbReference>
<evidence type="ECO:0000256" key="2">
    <source>
        <dbReference type="ARBA" id="ARBA00022448"/>
    </source>
</evidence>
<proteinExistence type="predicted"/>
<dbReference type="NCBIfam" id="NF007032">
    <property type="entry name" value="PRK09496.1-4"/>
    <property type="match status" value="1"/>
</dbReference>
<keyword evidence="3" id="KW-0633">Potassium transport</keyword>
<keyword evidence="4" id="KW-0630">Potassium</keyword>
<accession>A0A0E4C7I3</accession>
<evidence type="ECO:0000259" key="7">
    <source>
        <dbReference type="PROSITE" id="PS51201"/>
    </source>
</evidence>
<dbReference type="EMBL" id="CGIH01000004">
    <property type="protein sequence ID" value="CFW99504.1"/>
    <property type="molecule type" value="Genomic_DNA"/>
</dbReference>
<dbReference type="NCBIfam" id="NF007041">
    <property type="entry name" value="PRK09496.3-4"/>
    <property type="match status" value="1"/>
</dbReference>
<keyword evidence="10" id="KW-1185">Reference proteome</keyword>
<dbReference type="InterPro" id="IPR036721">
    <property type="entry name" value="RCK_C_sf"/>
</dbReference>
<dbReference type="Pfam" id="PF02254">
    <property type="entry name" value="TrkA_N"/>
    <property type="match status" value="2"/>
</dbReference>
<name>A0A0E4C7I3_9FIRM</name>
<dbReference type="SUPFAM" id="SSF116726">
    <property type="entry name" value="TrkA C-terminal domain-like"/>
    <property type="match status" value="2"/>
</dbReference>
<feature type="domain" description="RCK C-terminal" evidence="8">
    <location>
        <begin position="141"/>
        <end position="222"/>
    </location>
</feature>
<evidence type="ECO:0000256" key="6">
    <source>
        <dbReference type="ARBA" id="ARBA00023065"/>
    </source>
</evidence>
<feature type="domain" description="RCK N-terminal" evidence="7">
    <location>
        <begin position="227"/>
        <end position="346"/>
    </location>
</feature>